<dbReference type="Gene3D" id="3.30.40.10">
    <property type="entry name" value="Zinc/RING finger domain, C3HC4 (zinc finger)"/>
    <property type="match status" value="1"/>
</dbReference>
<dbReference type="InterPro" id="IPR013083">
    <property type="entry name" value="Znf_RING/FYVE/PHD"/>
</dbReference>
<dbReference type="Gene3D" id="3.90.1150.220">
    <property type="match status" value="1"/>
</dbReference>
<evidence type="ECO:0000256" key="12">
    <source>
        <dbReference type="ARBA" id="ARBA00023172"/>
    </source>
</evidence>
<evidence type="ECO:0000256" key="14">
    <source>
        <dbReference type="ARBA" id="ARBA00023242"/>
    </source>
</evidence>
<keyword evidence="18" id="KW-1185">Reference proteome</keyword>
<evidence type="ECO:0000256" key="7">
    <source>
        <dbReference type="ARBA" id="ARBA00022723"/>
    </source>
</evidence>
<evidence type="ECO:0000256" key="10">
    <source>
        <dbReference type="ARBA" id="ARBA00022786"/>
    </source>
</evidence>
<evidence type="ECO:0000256" key="9">
    <source>
        <dbReference type="ARBA" id="ARBA00022771"/>
    </source>
</evidence>
<dbReference type="Proteomes" id="UP001476247">
    <property type="component" value="Unassembled WGS sequence"/>
</dbReference>
<comment type="caution">
    <text evidence="17">The sequence shown here is derived from an EMBL/GenBank/DDBJ whole genome shotgun (WGS) entry which is preliminary data.</text>
</comment>
<evidence type="ECO:0000256" key="11">
    <source>
        <dbReference type="ARBA" id="ARBA00022833"/>
    </source>
</evidence>
<keyword evidence="14 15" id="KW-0539">Nucleus</keyword>
<name>A0ABP9YCD3_9FUNG</name>
<dbReference type="EC" id="2.3.2.27" evidence="4 15"/>
<keyword evidence="7 15" id="KW-0479">Metal-binding</keyword>
<dbReference type="Pfam" id="PF07574">
    <property type="entry name" value="SMC_Nse1"/>
    <property type="match status" value="1"/>
</dbReference>
<keyword evidence="6 15" id="KW-0808">Transferase</keyword>
<keyword evidence="12 15" id="KW-0233">DNA recombination</keyword>
<comment type="function">
    <text evidence="15">Acts in a DNA repair pathway for removal of UV-induced DNA damage that is distinct from classical nucleotide excision repair and in repair of ionizing radiation damage. Functions in homologous recombination repair of DNA double strand breaks and in recovery of stalled replication forks.</text>
</comment>
<evidence type="ECO:0000256" key="13">
    <source>
        <dbReference type="ARBA" id="ARBA00023204"/>
    </source>
</evidence>
<evidence type="ECO:0000259" key="16">
    <source>
        <dbReference type="Pfam" id="PF08746"/>
    </source>
</evidence>
<comment type="catalytic activity">
    <reaction evidence="1 15">
        <text>S-ubiquitinyl-[E2 ubiquitin-conjugating enzyme]-L-cysteine + [acceptor protein]-L-lysine = [E2 ubiquitin-conjugating enzyme]-L-cysteine + N(6)-ubiquitinyl-[acceptor protein]-L-lysine.</text>
        <dbReference type="EC" id="2.3.2.27"/>
    </reaction>
</comment>
<evidence type="ECO:0000313" key="18">
    <source>
        <dbReference type="Proteomes" id="UP001476247"/>
    </source>
</evidence>
<dbReference type="SUPFAM" id="SSF57850">
    <property type="entry name" value="RING/U-box"/>
    <property type="match status" value="1"/>
</dbReference>
<accession>A0ABP9YCD3</accession>
<keyword evidence="13 15" id="KW-0234">DNA repair</keyword>
<protein>
    <recommendedName>
        <fullName evidence="5 15">Non-structural maintenance of chromosomes element 1 homolog</fullName>
        <ecNumber evidence="4 15">2.3.2.27</ecNumber>
    </recommendedName>
</protein>
<dbReference type="CDD" id="cd16493">
    <property type="entry name" value="RING-CH-C4HC3_NSE1"/>
    <property type="match status" value="1"/>
</dbReference>
<gene>
    <name evidence="17" type="ORF">HPULCUR_010121</name>
</gene>
<keyword evidence="11 15" id="KW-0862">Zinc</keyword>
<comment type="subcellular location">
    <subcellularLocation>
        <location evidence="2 15">Nucleus</location>
    </subcellularLocation>
</comment>
<comment type="subunit">
    <text evidence="15">Component of the Smc5-Smc6 complex.</text>
</comment>
<evidence type="ECO:0000256" key="4">
    <source>
        <dbReference type="ARBA" id="ARBA00012483"/>
    </source>
</evidence>
<dbReference type="PANTHER" id="PTHR20973">
    <property type="entry name" value="NON-SMC ELEMENT 1-RELATED"/>
    <property type="match status" value="1"/>
</dbReference>
<dbReference type="InterPro" id="IPR014857">
    <property type="entry name" value="Nse1_RING_C4HC3-type"/>
</dbReference>
<keyword evidence="9 15" id="KW-0863">Zinc-finger</keyword>
<feature type="domain" description="Non-structural maintenance of chromosomes element 1 RING C4HC3-type" evidence="16">
    <location>
        <begin position="187"/>
        <end position="229"/>
    </location>
</feature>
<evidence type="ECO:0000256" key="3">
    <source>
        <dbReference type="ARBA" id="ARBA00010258"/>
    </source>
</evidence>
<keyword evidence="10 15" id="KW-0833">Ubl conjugation pathway</keyword>
<evidence type="ECO:0000256" key="6">
    <source>
        <dbReference type="ARBA" id="ARBA00022679"/>
    </source>
</evidence>
<evidence type="ECO:0000313" key="17">
    <source>
        <dbReference type="EMBL" id="GAA5804619.1"/>
    </source>
</evidence>
<organism evidence="17 18">
    <name type="scientific">Helicostylum pulchrum</name>
    <dbReference type="NCBI Taxonomy" id="562976"/>
    <lineage>
        <taxon>Eukaryota</taxon>
        <taxon>Fungi</taxon>
        <taxon>Fungi incertae sedis</taxon>
        <taxon>Mucoromycota</taxon>
        <taxon>Mucoromycotina</taxon>
        <taxon>Mucoromycetes</taxon>
        <taxon>Mucorales</taxon>
        <taxon>Mucorineae</taxon>
        <taxon>Mucoraceae</taxon>
        <taxon>Helicostylum</taxon>
    </lineage>
</organism>
<keyword evidence="8 15" id="KW-0227">DNA damage</keyword>
<dbReference type="InterPro" id="IPR011513">
    <property type="entry name" value="Nse1"/>
</dbReference>
<evidence type="ECO:0000256" key="8">
    <source>
        <dbReference type="ARBA" id="ARBA00022763"/>
    </source>
</evidence>
<reference evidence="17 18" key="1">
    <citation type="submission" date="2024-04" db="EMBL/GenBank/DDBJ databases">
        <title>genome sequences of Mucor flavus KT1a and Helicostylum pulchrum KT1b strains isolation_sourced from the surface of a dry-aged beef.</title>
        <authorList>
            <person name="Toyotome T."/>
            <person name="Hosono M."/>
            <person name="Torimaru M."/>
            <person name="Fukuda K."/>
            <person name="Mikami N."/>
        </authorList>
    </citation>
    <scope>NUCLEOTIDE SEQUENCE [LARGE SCALE GENOMIC DNA]</scope>
    <source>
        <strain evidence="17 18">KT1b</strain>
    </source>
</reference>
<dbReference type="Pfam" id="PF08746">
    <property type="entry name" value="zf-RING-like"/>
    <property type="match status" value="1"/>
</dbReference>
<dbReference type="InterPro" id="IPR036388">
    <property type="entry name" value="WH-like_DNA-bd_sf"/>
</dbReference>
<dbReference type="EMBL" id="BAABUJ010000036">
    <property type="protein sequence ID" value="GAA5804619.1"/>
    <property type="molecule type" value="Genomic_DNA"/>
</dbReference>
<proteinExistence type="inferred from homology"/>
<evidence type="ECO:0000256" key="15">
    <source>
        <dbReference type="RuleBase" id="RU368018"/>
    </source>
</evidence>
<evidence type="ECO:0000256" key="1">
    <source>
        <dbReference type="ARBA" id="ARBA00000900"/>
    </source>
</evidence>
<dbReference type="Gene3D" id="1.10.10.10">
    <property type="entry name" value="Winged helix-like DNA-binding domain superfamily/Winged helix DNA-binding domain"/>
    <property type="match status" value="1"/>
</dbReference>
<sequence>MASQYNDSHRLFVQGMLTKRIITEPEAKQLYDQVLEATSLPNNVEYELFISETNKELVELDYALRICHNEREGDPYLTLVNVKQDPMTEDATSFKPAEISYCRELFGAIINADNEEFAISATKALNLGAKITPVKFTQRESQELLNKLVQDKWIAFERKGVYYIDTRALAELQHFFREQYGEAAKECTFCLDIITMGEACTVARCPVRVHKYCADKHFRNTPEPVCPQCATRWSRDKIFGLGLPDNSYSDDESMSD</sequence>
<evidence type="ECO:0000256" key="2">
    <source>
        <dbReference type="ARBA" id="ARBA00004123"/>
    </source>
</evidence>
<evidence type="ECO:0000256" key="5">
    <source>
        <dbReference type="ARBA" id="ARBA00019422"/>
    </source>
</evidence>
<dbReference type="PANTHER" id="PTHR20973:SF0">
    <property type="entry name" value="NON-STRUCTURAL MAINTENANCE OF CHROMOSOMES ELEMENT 1 HOMOLOG"/>
    <property type="match status" value="1"/>
</dbReference>
<comment type="similarity">
    <text evidence="3 15">Belongs to the NSE1 family.</text>
</comment>